<keyword evidence="1" id="KW-0472">Membrane</keyword>
<keyword evidence="1" id="KW-0812">Transmembrane</keyword>
<accession>F9GG08</accession>
<gene>
    <name evidence="2" type="ORF">FOXB_17592</name>
</gene>
<name>F9GG08_FUSOF</name>
<dbReference type="AlphaFoldDB" id="F9GG08"/>
<proteinExistence type="predicted"/>
<sequence>MDNLFSSPDLFRNLRHKGHGATCTARLNCGFYKPLVHLRVDYKSGKNMLKFNEVQAIPTADDQVNQVAWKDNALVLFLSIVFTGREKVEGKRKRPAAEQASSRPIQRFFFFWYLSFTSISIGYISAW</sequence>
<organism evidence="2">
    <name type="scientific">Fusarium oxysporum (strain Fo5176)</name>
    <name type="common">Fusarium vascular wilt</name>
    <dbReference type="NCBI Taxonomy" id="660025"/>
    <lineage>
        <taxon>Eukaryota</taxon>
        <taxon>Fungi</taxon>
        <taxon>Dikarya</taxon>
        <taxon>Ascomycota</taxon>
        <taxon>Pezizomycotina</taxon>
        <taxon>Sordariomycetes</taxon>
        <taxon>Hypocreomycetidae</taxon>
        <taxon>Hypocreales</taxon>
        <taxon>Nectriaceae</taxon>
        <taxon>Fusarium</taxon>
        <taxon>Fusarium oxysporum species complex</taxon>
    </lineage>
</organism>
<dbReference type="EMBL" id="AFQF01007434">
    <property type="protein sequence ID" value="EGU71900.1"/>
    <property type="molecule type" value="Genomic_DNA"/>
</dbReference>
<protein>
    <recommendedName>
        <fullName evidence="3">PiggyBac transposable element-derived protein domain-containing protein</fullName>
    </recommendedName>
</protein>
<keyword evidence="1" id="KW-1133">Transmembrane helix</keyword>
<evidence type="ECO:0000256" key="1">
    <source>
        <dbReference type="SAM" id="Phobius"/>
    </source>
</evidence>
<evidence type="ECO:0008006" key="3">
    <source>
        <dbReference type="Google" id="ProtNLM"/>
    </source>
</evidence>
<feature type="non-terminal residue" evidence="2">
    <location>
        <position position="127"/>
    </location>
</feature>
<comment type="caution">
    <text evidence="2">The sequence shown here is derived from an EMBL/GenBank/DDBJ whole genome shotgun (WGS) entry which is preliminary data.</text>
</comment>
<dbReference type="OrthoDB" id="2431486at2759"/>
<feature type="transmembrane region" description="Helical" evidence="1">
    <location>
        <begin position="108"/>
        <end position="126"/>
    </location>
</feature>
<evidence type="ECO:0000313" key="2">
    <source>
        <dbReference type="EMBL" id="EGU71900.1"/>
    </source>
</evidence>
<reference evidence="2" key="1">
    <citation type="journal article" date="2012" name="Mol. Plant Microbe Interact.">
        <title>A highly conserved effector in Fusarium oxysporum is required for full virulence on Arabidopsis.</title>
        <authorList>
            <person name="Thatcher L.F."/>
            <person name="Gardiner D.M."/>
            <person name="Kazan K."/>
            <person name="Manners J."/>
        </authorList>
    </citation>
    <scope>NUCLEOTIDE SEQUENCE [LARGE SCALE GENOMIC DNA]</scope>
    <source>
        <strain evidence="2">Fo5176</strain>
    </source>
</reference>